<keyword evidence="2" id="KW-0472">Membrane</keyword>
<feature type="domain" description="Peptidase A1" evidence="4">
    <location>
        <begin position="51"/>
        <end position="441"/>
    </location>
</feature>
<dbReference type="InterPro" id="IPR021109">
    <property type="entry name" value="Peptidase_aspartic_dom_sf"/>
</dbReference>
<dbReference type="CDD" id="cd05471">
    <property type="entry name" value="pepsin_like"/>
    <property type="match status" value="1"/>
</dbReference>
<feature type="transmembrane region" description="Helical" evidence="2">
    <location>
        <begin position="623"/>
        <end position="644"/>
    </location>
</feature>
<dbReference type="PANTHER" id="PTHR47966:SF51">
    <property type="entry name" value="BETA-SITE APP-CLEAVING ENZYME, ISOFORM A-RELATED"/>
    <property type="match status" value="1"/>
</dbReference>
<dbReference type="GO" id="GO:0006508">
    <property type="term" value="P:proteolysis"/>
    <property type="evidence" value="ECO:0007669"/>
    <property type="project" value="InterPro"/>
</dbReference>
<keyword evidence="2" id="KW-0812">Transmembrane</keyword>
<dbReference type="Gene3D" id="2.40.70.10">
    <property type="entry name" value="Acid Proteases"/>
    <property type="match status" value="2"/>
</dbReference>
<feature type="signal peptide" evidence="3">
    <location>
        <begin position="1"/>
        <end position="28"/>
    </location>
</feature>
<dbReference type="GeneID" id="96904446"/>
<dbReference type="GO" id="GO:0004190">
    <property type="term" value="F:aspartic-type endopeptidase activity"/>
    <property type="evidence" value="ECO:0007669"/>
    <property type="project" value="InterPro"/>
</dbReference>
<reference evidence="5 6" key="1">
    <citation type="journal article" date="2011" name="Proc. Natl. Acad. Sci. U.S.A.">
        <title>Evolutionary erosion of yeast sex chromosomes by mating-type switching accidents.</title>
        <authorList>
            <person name="Gordon J.L."/>
            <person name="Armisen D."/>
            <person name="Proux-Wera E."/>
            <person name="Oheigeartaigh S.S."/>
            <person name="Byrne K.P."/>
            <person name="Wolfe K.H."/>
        </authorList>
    </citation>
    <scope>NUCLEOTIDE SEQUENCE [LARGE SCALE GENOMIC DNA]</scope>
    <source>
        <strain evidence="6">ATCC 76901 / BCRC 22586 / CBS 4309 / NBRC 1992 / NRRL Y-12630</strain>
    </source>
</reference>
<dbReference type="SUPFAM" id="SSF50630">
    <property type="entry name" value="Acid proteases"/>
    <property type="match status" value="1"/>
</dbReference>
<dbReference type="OrthoDB" id="771136at2759"/>
<proteinExistence type="inferred from homology"/>
<organism evidence="5 6">
    <name type="scientific">Naumovozyma castellii</name>
    <name type="common">Yeast</name>
    <name type="synonym">Saccharomyces castellii</name>
    <dbReference type="NCBI Taxonomy" id="27288"/>
    <lineage>
        <taxon>Eukaryota</taxon>
        <taxon>Fungi</taxon>
        <taxon>Dikarya</taxon>
        <taxon>Ascomycota</taxon>
        <taxon>Saccharomycotina</taxon>
        <taxon>Saccharomycetes</taxon>
        <taxon>Saccharomycetales</taxon>
        <taxon>Saccharomycetaceae</taxon>
        <taxon>Naumovozyma</taxon>
    </lineage>
</organism>
<dbReference type="RefSeq" id="XP_003677153.1">
    <property type="nucleotide sequence ID" value="XM_003677105.1"/>
</dbReference>
<dbReference type="KEGG" id="ncs:NCAS_0F03150"/>
<name>G0VH27_NAUCA</name>
<keyword evidence="2" id="KW-1133">Transmembrane helix</keyword>
<gene>
    <name evidence="5" type="primary">NCAS0F03150</name>
    <name evidence="5" type="ordered locus">NCAS_0F03150</name>
</gene>
<dbReference type="PRINTS" id="PR00792">
    <property type="entry name" value="PEPSIN"/>
</dbReference>
<protein>
    <recommendedName>
        <fullName evidence="4">Peptidase A1 domain-containing protein</fullName>
    </recommendedName>
</protein>
<dbReference type="InterPro" id="IPR001461">
    <property type="entry name" value="Aspartic_peptidase_A1"/>
</dbReference>
<evidence type="ECO:0000313" key="5">
    <source>
        <dbReference type="EMBL" id="CCC70799.1"/>
    </source>
</evidence>
<dbReference type="InterPro" id="IPR033121">
    <property type="entry name" value="PEPTIDASE_A1"/>
</dbReference>
<keyword evidence="6" id="KW-1185">Reference proteome</keyword>
<evidence type="ECO:0000313" key="6">
    <source>
        <dbReference type="Proteomes" id="UP000001640"/>
    </source>
</evidence>
<keyword evidence="3" id="KW-0732">Signal</keyword>
<sequence>MYHIHSNIMITFILLLLPLFSKLKSASAESTSSIWKPFPTLDIGTINDGVYYVNVTIGSPPQQEMLRIDTSQPFVWVLSGADDKQCNRLDSGCLSGNRFYPEESTTGESATNSTIYSLNFLDTFRVNGSIVVDNLNFTNTDITAALDYTTFNSSKNNSIIDIGDDFLVIKNFGFINAEDSYPTDMGSLGLSSTFNETLNYSPSGNFNTSFSMLAMLAESGLIDSQSYSLWLGNGAERDTQLSSQRTPDPQYNNGKLLLGSVDPSLFKEPFYQFDVLPYVDPNTQIESFSFPVIPMNAIYIVSKTGTGTNVTSEDFLEPVLLNSNFRSNYLPLNSIIQIAIQVGATYVESLDRWLLPCSIANENVHFEFTFDKLNIKAPLIDFLESTFDSTTNTSMHFSDNSEACFLKLYPNTYVGFNALGRPFLKSVYLAVEQEGRIVGMAQAVQEMNSTFLNADVVPATTRIASSKKSVSSSSLKITATTTSSFSIPSEIFTVSYKGNGKTSSMSSTLNTTFGIAAMSSGYIPYATYINITDVDLSLSPSSASGYLLTVPGQFTATVYSNGIIVGPGRSFYVTSTSTTTRSSSSMFDSISLTAFSDLASSTEVTRVANVGNKRNTIEYKFDGLSKTVWCMLLLFVGGFMINIFM</sequence>
<dbReference type="EMBL" id="HE576757">
    <property type="protein sequence ID" value="CCC70799.1"/>
    <property type="molecule type" value="Genomic_DNA"/>
</dbReference>
<dbReference type="InterPro" id="IPR034164">
    <property type="entry name" value="Pepsin-like_dom"/>
</dbReference>
<evidence type="ECO:0000256" key="3">
    <source>
        <dbReference type="SAM" id="SignalP"/>
    </source>
</evidence>
<dbReference type="Pfam" id="PF00026">
    <property type="entry name" value="Asp"/>
    <property type="match status" value="1"/>
</dbReference>
<dbReference type="OMA" id="KNIYMAM"/>
<reference key="2">
    <citation type="submission" date="2011-08" db="EMBL/GenBank/DDBJ databases">
        <title>Genome sequence of Naumovozyma castellii.</title>
        <authorList>
            <person name="Gordon J.L."/>
            <person name="Armisen D."/>
            <person name="Proux-Wera E."/>
            <person name="OhEigeartaigh S.S."/>
            <person name="Byrne K.P."/>
            <person name="Wolfe K.H."/>
        </authorList>
    </citation>
    <scope>NUCLEOTIDE SEQUENCE</scope>
    <source>
        <strain>Type strain:CBS 4309</strain>
    </source>
</reference>
<dbReference type="eggNOG" id="KOG1339">
    <property type="taxonomic scope" value="Eukaryota"/>
</dbReference>
<dbReference type="PANTHER" id="PTHR47966">
    <property type="entry name" value="BETA-SITE APP-CLEAVING ENZYME, ISOFORM A-RELATED"/>
    <property type="match status" value="1"/>
</dbReference>
<feature type="chain" id="PRO_5003410816" description="Peptidase A1 domain-containing protein" evidence="3">
    <location>
        <begin position="29"/>
        <end position="645"/>
    </location>
</feature>
<dbReference type="FunCoup" id="G0VH27">
    <property type="interactions" value="20"/>
</dbReference>
<dbReference type="Proteomes" id="UP000001640">
    <property type="component" value="Chromosome 6"/>
</dbReference>
<accession>G0VH27</accession>
<dbReference type="AlphaFoldDB" id="G0VH27"/>
<evidence type="ECO:0000256" key="2">
    <source>
        <dbReference type="SAM" id="Phobius"/>
    </source>
</evidence>
<dbReference type="MEROPS" id="A01.097"/>
<evidence type="ECO:0000256" key="1">
    <source>
        <dbReference type="ARBA" id="ARBA00007447"/>
    </source>
</evidence>
<dbReference type="PROSITE" id="PS51767">
    <property type="entry name" value="PEPTIDASE_A1"/>
    <property type="match status" value="1"/>
</dbReference>
<dbReference type="InParanoid" id="G0VH27"/>
<dbReference type="HOGENOM" id="CLU_023427_0_0_1"/>
<comment type="similarity">
    <text evidence="1">Belongs to the peptidase A1 family.</text>
</comment>
<evidence type="ECO:0000259" key="4">
    <source>
        <dbReference type="PROSITE" id="PS51767"/>
    </source>
</evidence>